<evidence type="ECO:0000313" key="1">
    <source>
        <dbReference type="EMBL" id="MBO1319356.1"/>
    </source>
</evidence>
<comment type="caution">
    <text evidence="1">The sequence shown here is derived from an EMBL/GenBank/DDBJ whole genome shotgun (WGS) entry which is preliminary data.</text>
</comment>
<dbReference type="RefSeq" id="WP_207859177.1">
    <property type="nucleotide sequence ID" value="NZ_JAFREP010000010.1"/>
</dbReference>
<dbReference type="InterPro" id="IPR024091">
    <property type="entry name" value="LnmK-like_bifun_acyl/decarbox"/>
</dbReference>
<proteinExistence type="predicted"/>
<accession>A0A8J7U5I5</accession>
<dbReference type="AlphaFoldDB" id="A0A8J7U5I5"/>
<dbReference type="NCBIfam" id="TIGR04098">
    <property type="entry name" value="LnmK_bifunc"/>
    <property type="match status" value="1"/>
</dbReference>
<name>A0A8J7U5I5_9BACT</name>
<dbReference type="EMBL" id="JAFREP010000010">
    <property type="protein sequence ID" value="MBO1319356.1"/>
    <property type="molecule type" value="Genomic_DNA"/>
</dbReference>
<protein>
    <submittedName>
        <fullName evidence="1">Uncharacterized protein</fullName>
    </submittedName>
</protein>
<keyword evidence="2" id="KW-1185">Reference proteome</keyword>
<gene>
    <name evidence="1" type="ORF">J3U88_12860</name>
</gene>
<evidence type="ECO:0000313" key="2">
    <source>
        <dbReference type="Proteomes" id="UP000664417"/>
    </source>
</evidence>
<reference evidence="1" key="1">
    <citation type="submission" date="2021-03" db="EMBL/GenBank/DDBJ databases">
        <authorList>
            <person name="Wang G."/>
        </authorList>
    </citation>
    <scope>NUCLEOTIDE SEQUENCE</scope>
    <source>
        <strain evidence="1">KCTC 12899</strain>
    </source>
</reference>
<sequence length="320" mass="35390">MNRQTLQLTMSHVGLGTLNEYALMVLFGSAHSTALTEGLANKPSAILDRQGRILYPAYFHTHLVVPPGCDLSDFELWDKVEVAVDIQRFGETLLESRYLLAPPGQIPDDPADWDTSALPSMAGNNLMVVDAAKGTVSAPNPETIVALPKVVRPPEAINRAQQVRLEGFGEYGGREREEMVELAVIPDVDAAPGQAMMFAKFGEMMNRAERTLFARIPRQGIPTAAFAHLKLQERQIFYYANCFAGDQLRVVLKVRRTDPPGEGLPTTQIPVCCLETQFEMVRVSDHALLALAKTRKLWSFPISHRDLANDCRRLLAAALP</sequence>
<dbReference type="Proteomes" id="UP000664417">
    <property type="component" value="Unassembled WGS sequence"/>
</dbReference>
<dbReference type="Gene3D" id="3.10.129.10">
    <property type="entry name" value="Hotdog Thioesterase"/>
    <property type="match status" value="1"/>
</dbReference>
<organism evidence="1 2">
    <name type="scientific">Acanthopleuribacter pedis</name>
    <dbReference type="NCBI Taxonomy" id="442870"/>
    <lineage>
        <taxon>Bacteria</taxon>
        <taxon>Pseudomonadati</taxon>
        <taxon>Acidobacteriota</taxon>
        <taxon>Holophagae</taxon>
        <taxon>Acanthopleuribacterales</taxon>
        <taxon>Acanthopleuribacteraceae</taxon>
        <taxon>Acanthopleuribacter</taxon>
    </lineage>
</organism>